<reference evidence="1" key="1">
    <citation type="submission" date="2021-04" db="EMBL/GenBank/DDBJ databases">
        <title>Whole genome sequencing of Enterococci isolates from hospitalized patients.</title>
        <authorList>
            <person name="Ogoti B.M."/>
            <person name="Onyambu F.G."/>
        </authorList>
    </citation>
    <scope>NUCLEOTIDE SEQUENCE</scope>
    <source>
        <strain evidence="1">242</strain>
    </source>
</reference>
<comment type="caution">
    <text evidence="1">The sequence shown here is derived from an EMBL/GenBank/DDBJ whole genome shotgun (WGS) entry which is preliminary data.</text>
</comment>
<proteinExistence type="predicted"/>
<dbReference type="Proteomes" id="UP000680045">
    <property type="component" value="Unassembled WGS sequence"/>
</dbReference>
<protein>
    <submittedName>
        <fullName evidence="1">Uncharacterized protein</fullName>
    </submittedName>
</protein>
<gene>
    <name evidence="1" type="ORF">KEH51_05130</name>
</gene>
<accession>A0A941J4R8</accession>
<evidence type="ECO:0000313" key="1">
    <source>
        <dbReference type="EMBL" id="MBR8644237.1"/>
    </source>
</evidence>
<sequence>MTDVVEFQIIELPLFIVEFIKNNYEIQSPEGVWWLLLTSVNKEEVNEVIYNKTGIE</sequence>
<dbReference type="EMBL" id="JAGTPW010000006">
    <property type="protein sequence ID" value="MBR8644237.1"/>
    <property type="molecule type" value="Genomic_DNA"/>
</dbReference>
<organism evidence="1 2">
    <name type="scientific">Peribacillus frigoritolerans</name>
    <dbReference type="NCBI Taxonomy" id="450367"/>
    <lineage>
        <taxon>Bacteria</taxon>
        <taxon>Bacillati</taxon>
        <taxon>Bacillota</taxon>
        <taxon>Bacilli</taxon>
        <taxon>Bacillales</taxon>
        <taxon>Bacillaceae</taxon>
        <taxon>Peribacillus</taxon>
    </lineage>
</organism>
<name>A0A941J4R8_9BACI</name>
<evidence type="ECO:0000313" key="2">
    <source>
        <dbReference type="Proteomes" id="UP000680045"/>
    </source>
</evidence>
<dbReference type="AlphaFoldDB" id="A0A941J4R8"/>